<evidence type="ECO:0000313" key="3">
    <source>
        <dbReference type="EMBL" id="KAK3051028.1"/>
    </source>
</evidence>
<sequence length="355" mass="39767">MTSQNDRVVLTRLSYVVYQHPDLEKFRTFGKHFGLHEVESKTESDVVFFRGYGTDQYVYIAHQAPPGGQKAFLGSGFRARSAEDIKHVQNIPGAETIDVSSRPGAGKAVRVQDPNGYFIEVIHDQVERETPEHGVSAVEGGRAVLNGALDKQRKGEFTRMVKSPAMIHKLGHFGYETDNYEDTCSWYTKYFNFRPTDVLHAPGNESLDVGTFFRIDLGKEYVDHHCLLVVRGHKPGTRVHHSSFEVEDLDTQFMGKIDRQSIFHVAGITNLVSSAAGHQWLLDQGYDLVWGIGRHVHGSQVFDYWYDSSGFIIEHYADGDVVNADTELLRAEAGNMAVWGPPVPSIWGGKQQISA</sequence>
<dbReference type="Proteomes" id="UP001271007">
    <property type="component" value="Unassembled WGS sequence"/>
</dbReference>
<keyword evidence="4" id="KW-1185">Reference proteome</keyword>
<proteinExistence type="predicted"/>
<gene>
    <name evidence="3" type="ORF">LTR09_007777</name>
</gene>
<dbReference type="InterPro" id="IPR037523">
    <property type="entry name" value="VOC_core"/>
</dbReference>
<feature type="domain" description="VOC" evidence="2">
    <location>
        <begin position="169"/>
        <end position="318"/>
    </location>
</feature>
<dbReference type="GO" id="GO:0005739">
    <property type="term" value="C:mitochondrion"/>
    <property type="evidence" value="ECO:0007669"/>
    <property type="project" value="TreeGrafter"/>
</dbReference>
<dbReference type="InterPro" id="IPR051785">
    <property type="entry name" value="MMCE/EMCE_epimerase"/>
</dbReference>
<dbReference type="PANTHER" id="PTHR43048:SF3">
    <property type="entry name" value="METHYLMALONYL-COA EPIMERASE, MITOCHONDRIAL"/>
    <property type="match status" value="1"/>
</dbReference>
<dbReference type="PANTHER" id="PTHR43048">
    <property type="entry name" value="METHYLMALONYL-COA EPIMERASE"/>
    <property type="match status" value="1"/>
</dbReference>
<dbReference type="GO" id="GO:0046491">
    <property type="term" value="P:L-methylmalonyl-CoA metabolic process"/>
    <property type="evidence" value="ECO:0007669"/>
    <property type="project" value="TreeGrafter"/>
</dbReference>
<protein>
    <recommendedName>
        <fullName evidence="2">VOC domain-containing protein</fullName>
    </recommendedName>
</protein>
<dbReference type="PROSITE" id="PS51819">
    <property type="entry name" value="VOC"/>
    <property type="match status" value="1"/>
</dbReference>
<dbReference type="InterPro" id="IPR029068">
    <property type="entry name" value="Glyas_Bleomycin-R_OHBP_Dase"/>
</dbReference>
<dbReference type="EMBL" id="JAWDJX010000028">
    <property type="protein sequence ID" value="KAK3051028.1"/>
    <property type="molecule type" value="Genomic_DNA"/>
</dbReference>
<dbReference type="SUPFAM" id="SSF54593">
    <property type="entry name" value="Glyoxalase/Bleomycin resistance protein/Dihydroxybiphenyl dioxygenase"/>
    <property type="match status" value="1"/>
</dbReference>
<evidence type="ECO:0000313" key="4">
    <source>
        <dbReference type="Proteomes" id="UP001271007"/>
    </source>
</evidence>
<evidence type="ECO:0000259" key="2">
    <source>
        <dbReference type="PROSITE" id="PS51819"/>
    </source>
</evidence>
<dbReference type="Gene3D" id="3.10.180.10">
    <property type="entry name" value="2,3-Dihydroxybiphenyl 1,2-Dioxygenase, domain 1"/>
    <property type="match status" value="3"/>
</dbReference>
<accession>A0AAJ0G6P8</accession>
<name>A0AAJ0G6P8_9PEZI</name>
<dbReference type="GO" id="GO:0004493">
    <property type="term" value="F:methylmalonyl-CoA epimerase activity"/>
    <property type="evidence" value="ECO:0007669"/>
    <property type="project" value="TreeGrafter"/>
</dbReference>
<reference evidence="3" key="1">
    <citation type="submission" date="2023-04" db="EMBL/GenBank/DDBJ databases">
        <title>Black Yeasts Isolated from many extreme environments.</title>
        <authorList>
            <person name="Coleine C."/>
            <person name="Stajich J.E."/>
            <person name="Selbmann L."/>
        </authorList>
    </citation>
    <scope>NUCLEOTIDE SEQUENCE</scope>
    <source>
        <strain evidence="3">CCFEE 5312</strain>
    </source>
</reference>
<dbReference type="AlphaFoldDB" id="A0AAJ0G6P8"/>
<comment type="caution">
    <text evidence="3">The sequence shown here is derived from an EMBL/GenBank/DDBJ whole genome shotgun (WGS) entry which is preliminary data.</text>
</comment>
<organism evidence="3 4">
    <name type="scientific">Extremus antarcticus</name>
    <dbReference type="NCBI Taxonomy" id="702011"/>
    <lineage>
        <taxon>Eukaryota</taxon>
        <taxon>Fungi</taxon>
        <taxon>Dikarya</taxon>
        <taxon>Ascomycota</taxon>
        <taxon>Pezizomycotina</taxon>
        <taxon>Dothideomycetes</taxon>
        <taxon>Dothideomycetidae</taxon>
        <taxon>Mycosphaerellales</taxon>
        <taxon>Extremaceae</taxon>
        <taxon>Extremus</taxon>
    </lineage>
</organism>
<dbReference type="GO" id="GO:0046872">
    <property type="term" value="F:metal ion binding"/>
    <property type="evidence" value="ECO:0007669"/>
    <property type="project" value="UniProtKB-KW"/>
</dbReference>
<evidence type="ECO:0000256" key="1">
    <source>
        <dbReference type="ARBA" id="ARBA00022723"/>
    </source>
</evidence>
<keyword evidence="1" id="KW-0479">Metal-binding</keyword>